<evidence type="ECO:0000256" key="3">
    <source>
        <dbReference type="ARBA" id="ARBA00022679"/>
    </source>
</evidence>
<dbReference type="InterPro" id="IPR005093">
    <property type="entry name" value="RNArep_beta"/>
</dbReference>
<evidence type="ECO:0000256" key="9">
    <source>
        <dbReference type="PIRSR" id="PIRSR605093-1"/>
    </source>
</evidence>
<evidence type="ECO:0000256" key="5">
    <source>
        <dbReference type="ARBA" id="ARBA00022741"/>
    </source>
</evidence>
<evidence type="ECO:0000256" key="7">
    <source>
        <dbReference type="ARBA" id="ARBA00030248"/>
    </source>
</evidence>
<evidence type="ECO:0000256" key="1">
    <source>
        <dbReference type="ARBA" id="ARBA00012494"/>
    </source>
</evidence>
<comment type="catalytic activity">
    <reaction evidence="8">
        <text>RNA(n) + a ribonucleoside 5'-triphosphate = RNA(n+1) + diphosphate</text>
        <dbReference type="Rhea" id="RHEA:21248"/>
        <dbReference type="Rhea" id="RHEA-COMP:14527"/>
        <dbReference type="Rhea" id="RHEA-COMP:17342"/>
        <dbReference type="ChEBI" id="CHEBI:33019"/>
        <dbReference type="ChEBI" id="CHEBI:61557"/>
        <dbReference type="ChEBI" id="CHEBI:140395"/>
        <dbReference type="EC" id="2.7.7.48"/>
    </reaction>
</comment>
<evidence type="ECO:0000256" key="6">
    <source>
        <dbReference type="ARBA" id="ARBA00022953"/>
    </source>
</evidence>
<dbReference type="EMBL" id="MN034391">
    <property type="protein sequence ID" value="QDH88815.1"/>
    <property type="molecule type" value="Genomic_RNA"/>
</dbReference>
<organism evidence="11">
    <name type="scientific">Leviviridae sp</name>
    <dbReference type="NCBI Taxonomy" id="2027243"/>
    <lineage>
        <taxon>Viruses</taxon>
        <taxon>Riboviria</taxon>
        <taxon>Orthornavirae</taxon>
        <taxon>Lenarviricota</taxon>
        <taxon>Leviviricetes</taxon>
        <taxon>Norzivirales</taxon>
        <taxon>Fiersviridae</taxon>
    </lineage>
</organism>
<dbReference type="Pfam" id="PF03431">
    <property type="entry name" value="RNA_replicase_B"/>
    <property type="match status" value="1"/>
</dbReference>
<evidence type="ECO:0000256" key="2">
    <source>
        <dbReference type="ARBA" id="ARBA00022484"/>
    </source>
</evidence>
<keyword evidence="5" id="KW-0547">Nucleotide-binding</keyword>
<protein>
    <recommendedName>
        <fullName evidence="1">RNA-directed RNA polymerase</fullName>
        <ecNumber evidence="1">2.7.7.48</ecNumber>
    </recommendedName>
    <alternativeName>
        <fullName evidence="7">RNA replicase beta chain</fullName>
    </alternativeName>
</protein>
<evidence type="ECO:0000259" key="10">
    <source>
        <dbReference type="PROSITE" id="PS50522"/>
    </source>
</evidence>
<feature type="binding site" evidence="9">
    <location>
        <position position="420"/>
    </location>
    <ligand>
        <name>Mg(2+)</name>
        <dbReference type="ChEBI" id="CHEBI:18420"/>
        <label>2</label>
    </ligand>
</feature>
<comment type="cofactor">
    <cofactor evidence="9">
        <name>Mg(2+)</name>
        <dbReference type="ChEBI" id="CHEBI:18420"/>
    </cofactor>
    <text evidence="9">Binds 2 Mg(2+) per subunit.</text>
</comment>
<dbReference type="GO" id="GO:0003968">
    <property type="term" value="F:RNA-directed RNA polymerase activity"/>
    <property type="evidence" value="ECO:0007669"/>
    <property type="project" value="UniProtKB-KW"/>
</dbReference>
<dbReference type="SUPFAM" id="SSF56672">
    <property type="entry name" value="DNA/RNA polymerases"/>
    <property type="match status" value="1"/>
</dbReference>
<dbReference type="GO" id="GO:0046872">
    <property type="term" value="F:metal ion binding"/>
    <property type="evidence" value="ECO:0007669"/>
    <property type="project" value="UniProtKB-KW"/>
</dbReference>
<keyword evidence="3" id="KW-0808">Transferase</keyword>
<evidence type="ECO:0000256" key="4">
    <source>
        <dbReference type="ARBA" id="ARBA00022695"/>
    </source>
</evidence>
<dbReference type="GO" id="GO:0000166">
    <property type="term" value="F:nucleotide binding"/>
    <property type="evidence" value="ECO:0007669"/>
    <property type="project" value="UniProtKB-KW"/>
</dbReference>
<dbReference type="GO" id="GO:0039694">
    <property type="term" value="P:viral RNA genome replication"/>
    <property type="evidence" value="ECO:0007669"/>
    <property type="project" value="InterPro"/>
</dbReference>
<evidence type="ECO:0000256" key="8">
    <source>
        <dbReference type="ARBA" id="ARBA00048744"/>
    </source>
</evidence>
<keyword evidence="9" id="KW-0460">Magnesium</keyword>
<proteinExistence type="predicted"/>
<keyword evidence="2 11" id="KW-0696">RNA-directed RNA polymerase</keyword>
<sequence length="612" mass="69168">MKSLIDLLLCVLDESGTQCGVSTSKDRKTILARVEHEGESFVMITLPSFAKDLQRALADEKVTSSLFVGFPRKEQIPAFLSGFLGRVFDSATGELLQEPDVDCIRAVFQVTGMLAKVELDCAEKRVKAAFKNYLQNEDAVREVNVRLNGESARMRELRTWTHIVFGDLLAIWQRQIRSENIMPTHGPGAVADKFFGNEKWNQPAWPERLEEVFPFGRYAYSSWSLFLDDLDSDARTPLSGTETPVRVITVPKTLKTPRIIAIEPVYMQYMQQGLRRAFEKAVKVSDLGCLVDYESQLPNQEMAHLGSRKGSFATLDLSDASDRVSNQLVRNMLYNYPDLFRAIDATRSRAADVPGHGVIRLAKFASMGSALCFPIESLVFATITMMACYKAHLEMVEPSSQLRPHDFAMEYAGSVRTYGDDIIVPSRFARAVVDELEFFGMKVNHAKSFWTGRFRESCGKEYFSGHDVTYVKVRAVLPSRQQLEAERIISIVKTSALRNHLFEYGYWRTCQQLDLLLEEFIPYPAVGPDSPAIGRLSSLGYQADRWDDNLYLPLVKGVTVRVKSPVSQLDGSGALMKYFAKDSELPNPDSEHLFRAGRPPRLRLKRGWLRSY</sequence>
<feature type="domain" description="RdRp catalytic" evidence="10">
    <location>
        <begin position="301"/>
        <end position="452"/>
    </location>
</feature>
<feature type="binding site" evidence="9">
    <location>
        <position position="316"/>
    </location>
    <ligand>
        <name>Mg(2+)</name>
        <dbReference type="ChEBI" id="CHEBI:18420"/>
        <label>2</label>
    </ligand>
</feature>
<keyword evidence="9" id="KW-0479">Metal-binding</keyword>
<name>A0A514D5D1_9VIRU</name>
<dbReference type="EC" id="2.7.7.48" evidence="1"/>
<feature type="binding site" evidence="9">
    <location>
        <position position="421"/>
    </location>
    <ligand>
        <name>Mg(2+)</name>
        <dbReference type="ChEBI" id="CHEBI:18420"/>
        <label>2</label>
    </ligand>
</feature>
<dbReference type="InterPro" id="IPR007096">
    <property type="entry name" value="RNA-dir_Rpol_cat_phage"/>
</dbReference>
<keyword evidence="4" id="KW-0548">Nucleotidyltransferase</keyword>
<dbReference type="PROSITE" id="PS50522">
    <property type="entry name" value="RDRP_PHAGE"/>
    <property type="match status" value="1"/>
</dbReference>
<dbReference type="InterPro" id="IPR043502">
    <property type="entry name" value="DNA/RNA_pol_sf"/>
</dbReference>
<evidence type="ECO:0000313" key="11">
    <source>
        <dbReference type="EMBL" id="QDH88815.1"/>
    </source>
</evidence>
<reference evidence="11" key="1">
    <citation type="submission" date="2019-05" db="EMBL/GenBank/DDBJ databases">
        <title>Metatranscriptomic reconstruction reveals RNA viruses with the potential to shape carbon cycling in soil.</title>
        <authorList>
            <person name="Starr E.P."/>
            <person name="Nuccio E."/>
            <person name="Pett-Ridge J."/>
            <person name="Banfield J.F."/>
            <person name="Firestone M.K."/>
        </authorList>
    </citation>
    <scope>NUCLEOTIDE SEQUENCE</scope>
    <source>
        <strain evidence="11">H1_Rhizo_27_scaffold_572</strain>
    </source>
</reference>
<gene>
    <name evidence="11" type="ORF">H1Rhizo27572_000003</name>
</gene>
<keyword evidence="6" id="KW-0693">Viral RNA replication</keyword>
<accession>A0A514D5D1</accession>